<sequence precursor="true">MRLHCLAFVASLLLAPGNQVQADDAPRPRVSGISPHLAMFNEESECGTGAVVPWADRLWAITYAPHKPKGSTDKLYEITDDLEQIIRPESIGGTPANRLIHRESQQLFIGPYVIDAARNVRVITPEQMFGRHTGTARHLFDPAGKVYFATMEEGFYEVDVKTLAVKELWADEQVKAGRHADLPGYHGKGFYSGQGRIVYSNNGEHGPEALKKPDIPSGVLAEWDGRADKWTVVRRNQFTEVTGPGGIEGNPNPEADPIWSVGWDHRSLIVNVLDAGKWTSFRLPKTSHSYDGAHGWNTEWPRIRDIGEDDLLMTMHGAFWRFPRTFSAKNSAGIRPRSSYLKVVGDFCRWRDHVVLGCDDTAKSEFLNKRKLKGEVAGPGQSQSNLWFLKPEQLDQLGPVLGRGAVWLKDDVKAGEPSDPYLIAGYERKSLHLAHAGETAITFDLEIDPRGTGEWTKWKSVEVAAKGNVWLDLADAPPAEWLRLISRSAGKGVTAFFHSSNVDRRGTSPDAMFAGFEAKTADSGTSLLHVRGANYRTLRCVDVSDPDRAAGDDLNADLELRPSGDREGAAWVKAHCTPPRDVISVDDASVVYVDEQHRLWRLPRQDASLSPLEFPITERVCREVCTERDLLNVEGTLYELPAENAGGFARIRPIASHGKFIADFATYRGLLVMAGRHGPGDKAHVPAGSSAGGLWLGAVDDLWKFGKPRGHGGPWRKTAVIAHQPSDPYLMTGYDRKELVLFQRGAEKVHMTVEVDFTGNGDWTRYQTFEVGSEPVRHSFPEAFAAYWVRVVPDHDCVATALFKYE</sequence>
<gene>
    <name evidence="2" type="ORF">Pan44_23530</name>
</gene>
<dbReference type="InParanoid" id="A0A517SDX1"/>
<proteinExistence type="predicted"/>
<dbReference type="OrthoDB" id="9758853at2"/>
<feature type="signal peptide" evidence="1">
    <location>
        <begin position="1"/>
        <end position="22"/>
    </location>
</feature>
<dbReference type="RefSeq" id="WP_145030195.1">
    <property type="nucleotide sequence ID" value="NZ_CP036271.1"/>
</dbReference>
<evidence type="ECO:0000313" key="3">
    <source>
        <dbReference type="Proteomes" id="UP000315700"/>
    </source>
</evidence>
<keyword evidence="3" id="KW-1185">Reference proteome</keyword>
<evidence type="ECO:0000256" key="1">
    <source>
        <dbReference type="SAM" id="SignalP"/>
    </source>
</evidence>
<dbReference type="KEGG" id="ccos:Pan44_23530"/>
<name>A0A517SDX1_9PLAN</name>
<dbReference type="AlphaFoldDB" id="A0A517SDX1"/>
<dbReference type="Proteomes" id="UP000315700">
    <property type="component" value="Chromosome"/>
</dbReference>
<feature type="chain" id="PRO_5022123383" evidence="1">
    <location>
        <begin position="23"/>
        <end position="806"/>
    </location>
</feature>
<organism evidence="2 3">
    <name type="scientific">Caulifigura coniformis</name>
    <dbReference type="NCBI Taxonomy" id="2527983"/>
    <lineage>
        <taxon>Bacteria</taxon>
        <taxon>Pseudomonadati</taxon>
        <taxon>Planctomycetota</taxon>
        <taxon>Planctomycetia</taxon>
        <taxon>Planctomycetales</taxon>
        <taxon>Planctomycetaceae</taxon>
        <taxon>Caulifigura</taxon>
    </lineage>
</organism>
<reference evidence="2 3" key="1">
    <citation type="submission" date="2019-02" db="EMBL/GenBank/DDBJ databases">
        <title>Deep-cultivation of Planctomycetes and their phenomic and genomic characterization uncovers novel biology.</title>
        <authorList>
            <person name="Wiegand S."/>
            <person name="Jogler M."/>
            <person name="Boedeker C."/>
            <person name="Pinto D."/>
            <person name="Vollmers J."/>
            <person name="Rivas-Marin E."/>
            <person name="Kohn T."/>
            <person name="Peeters S.H."/>
            <person name="Heuer A."/>
            <person name="Rast P."/>
            <person name="Oberbeckmann S."/>
            <person name="Bunk B."/>
            <person name="Jeske O."/>
            <person name="Meyerdierks A."/>
            <person name="Storesund J.E."/>
            <person name="Kallscheuer N."/>
            <person name="Luecker S."/>
            <person name="Lage O.M."/>
            <person name="Pohl T."/>
            <person name="Merkel B.J."/>
            <person name="Hornburger P."/>
            <person name="Mueller R.-W."/>
            <person name="Bruemmer F."/>
            <person name="Labrenz M."/>
            <person name="Spormann A.M."/>
            <person name="Op den Camp H."/>
            <person name="Overmann J."/>
            <person name="Amann R."/>
            <person name="Jetten M.S.M."/>
            <person name="Mascher T."/>
            <person name="Medema M.H."/>
            <person name="Devos D.P."/>
            <person name="Kaster A.-K."/>
            <person name="Ovreas L."/>
            <person name="Rohde M."/>
            <person name="Galperin M.Y."/>
            <person name="Jogler C."/>
        </authorList>
    </citation>
    <scope>NUCLEOTIDE SEQUENCE [LARGE SCALE GENOMIC DNA]</scope>
    <source>
        <strain evidence="2 3">Pan44</strain>
    </source>
</reference>
<accession>A0A517SDX1</accession>
<keyword evidence="1" id="KW-0732">Signal</keyword>
<protein>
    <submittedName>
        <fullName evidence="2">Uncharacterized protein</fullName>
    </submittedName>
</protein>
<dbReference type="EMBL" id="CP036271">
    <property type="protein sequence ID" value="QDT54324.1"/>
    <property type="molecule type" value="Genomic_DNA"/>
</dbReference>
<evidence type="ECO:0000313" key="2">
    <source>
        <dbReference type="EMBL" id="QDT54324.1"/>
    </source>
</evidence>